<dbReference type="SUPFAM" id="SSF53448">
    <property type="entry name" value="Nucleotide-diphospho-sugar transferases"/>
    <property type="match status" value="1"/>
</dbReference>
<dbReference type="Proteomes" id="UP000271624">
    <property type="component" value="Unassembled WGS sequence"/>
</dbReference>
<dbReference type="Pfam" id="PF00535">
    <property type="entry name" value="Glycos_transf_2"/>
    <property type="match status" value="1"/>
</dbReference>
<dbReference type="EMBL" id="RSCL01000008">
    <property type="protein sequence ID" value="RUT05574.1"/>
    <property type="molecule type" value="Genomic_DNA"/>
</dbReference>
<feature type="domain" description="Glycosyltransferase 2-like" evidence="2">
    <location>
        <begin position="22"/>
        <end position="136"/>
    </location>
</feature>
<proteinExistence type="predicted"/>
<evidence type="ECO:0000313" key="3">
    <source>
        <dbReference type="EMBL" id="RUT05574.1"/>
    </source>
</evidence>
<gene>
    <name evidence="3" type="ORF">DSM106972_035810</name>
</gene>
<keyword evidence="4" id="KW-1185">Reference proteome</keyword>
<keyword evidence="1" id="KW-0472">Membrane</keyword>
<feature type="transmembrane region" description="Helical" evidence="1">
    <location>
        <begin position="302"/>
        <end position="324"/>
    </location>
</feature>
<protein>
    <recommendedName>
        <fullName evidence="2">Glycosyltransferase 2-like domain-containing protein</fullName>
    </recommendedName>
</protein>
<reference evidence="3" key="2">
    <citation type="journal article" date="2019" name="Genome Biol. Evol.">
        <title>Day and night: Metabolic profiles and evolutionary relationships of six axenic non-marine cyanobacteria.</title>
        <authorList>
            <person name="Will S.E."/>
            <person name="Henke P."/>
            <person name="Boedeker C."/>
            <person name="Huang S."/>
            <person name="Brinkmann H."/>
            <person name="Rohde M."/>
            <person name="Jarek M."/>
            <person name="Friedl T."/>
            <person name="Seufert S."/>
            <person name="Schumacher M."/>
            <person name="Overmann J."/>
            <person name="Neumann-Schaal M."/>
            <person name="Petersen J."/>
        </authorList>
    </citation>
    <scope>NUCLEOTIDE SEQUENCE [LARGE SCALE GENOMIC DNA]</scope>
    <source>
        <strain evidence="3">PCC 7102</strain>
    </source>
</reference>
<keyword evidence="1" id="KW-0812">Transmembrane</keyword>
<dbReference type="InterPro" id="IPR001173">
    <property type="entry name" value="Glyco_trans_2-like"/>
</dbReference>
<evidence type="ECO:0000256" key="1">
    <source>
        <dbReference type="SAM" id="Phobius"/>
    </source>
</evidence>
<evidence type="ECO:0000313" key="4">
    <source>
        <dbReference type="Proteomes" id="UP000271624"/>
    </source>
</evidence>
<dbReference type="PANTHER" id="PTHR43685:SF11">
    <property type="entry name" value="GLYCOSYLTRANSFERASE TAGX-RELATED"/>
    <property type="match status" value="1"/>
</dbReference>
<dbReference type="PANTHER" id="PTHR43685">
    <property type="entry name" value="GLYCOSYLTRANSFERASE"/>
    <property type="match status" value="1"/>
</dbReference>
<dbReference type="RefSeq" id="WP_127082041.1">
    <property type="nucleotide sequence ID" value="NZ_RSCL01000008.1"/>
</dbReference>
<name>A0A3S1D8P1_9CYAN</name>
<dbReference type="AlphaFoldDB" id="A0A3S1D8P1"/>
<dbReference type="CDD" id="cd06433">
    <property type="entry name" value="GT_2_WfgS_like"/>
    <property type="match status" value="1"/>
</dbReference>
<dbReference type="InterPro" id="IPR029044">
    <property type="entry name" value="Nucleotide-diphossugar_trans"/>
</dbReference>
<dbReference type="InterPro" id="IPR050834">
    <property type="entry name" value="Glycosyltransf_2"/>
</dbReference>
<comment type="caution">
    <text evidence="3">The sequence shown here is derived from an EMBL/GenBank/DDBJ whole genome shotgun (WGS) entry which is preliminary data.</text>
</comment>
<organism evidence="3 4">
    <name type="scientific">Dulcicalothrix desertica PCC 7102</name>
    <dbReference type="NCBI Taxonomy" id="232991"/>
    <lineage>
        <taxon>Bacteria</taxon>
        <taxon>Bacillati</taxon>
        <taxon>Cyanobacteriota</taxon>
        <taxon>Cyanophyceae</taxon>
        <taxon>Nostocales</taxon>
        <taxon>Calotrichaceae</taxon>
        <taxon>Dulcicalothrix</taxon>
    </lineage>
</organism>
<dbReference type="Gene3D" id="3.90.550.10">
    <property type="entry name" value="Spore Coat Polysaccharide Biosynthesis Protein SpsA, Chain A"/>
    <property type="match status" value="1"/>
</dbReference>
<keyword evidence="1" id="KW-1133">Transmembrane helix</keyword>
<reference evidence="3" key="1">
    <citation type="submission" date="2018-12" db="EMBL/GenBank/DDBJ databases">
        <authorList>
            <person name="Will S."/>
            <person name="Neumann-Schaal M."/>
            <person name="Henke P."/>
        </authorList>
    </citation>
    <scope>NUCLEOTIDE SEQUENCE</scope>
    <source>
        <strain evidence="3">PCC 7102</strain>
    </source>
</reference>
<evidence type="ECO:0000259" key="2">
    <source>
        <dbReference type="Pfam" id="PF00535"/>
    </source>
</evidence>
<accession>A0A3S1D8P1</accession>
<sequence length="336" mass="38420">MLASQQIENLKTEDLTQFPTISIVIPNYNSGKTIGAAIESLIAQNYPNLEIIVIDGGSTDNSFEVIKEFESYLACWVSEKDYGQSNAINKGLANCSGEIVNWLCSDDFIKPGALHKVAKYFIELPDIDVLVGRGEIVFTGENLDKSNGKVNFWLNLLGKIIGLGNRSIIQNKQSKQTYIKAPTLKQISLISVQNPIAQPSCFFRRSLLNRPKPIDETYNYAMDTELWNYFQCQGANWKCIDDVLSVSIQDGQNKTSTGGYKITLELERIYNTYVKEIIPLTFWHRRLRYPLERCMALYDNQVLLYIVGLIWIVVTFILALFYGLDKVWALRWKRWI</sequence>
<dbReference type="OrthoDB" id="396512at2"/>